<feature type="region of interest" description="Disordered" evidence="1">
    <location>
        <begin position="1417"/>
        <end position="1482"/>
    </location>
</feature>
<dbReference type="OMA" id="ANGRETM"/>
<feature type="compositionally biased region" description="Low complexity" evidence="1">
    <location>
        <begin position="1881"/>
        <end position="1906"/>
    </location>
</feature>
<dbReference type="GO" id="GO:0030422">
    <property type="term" value="P:siRNA processing"/>
    <property type="evidence" value="ECO:0007669"/>
    <property type="project" value="TreeGrafter"/>
</dbReference>
<feature type="region of interest" description="Disordered" evidence="1">
    <location>
        <begin position="1536"/>
        <end position="1738"/>
    </location>
</feature>
<dbReference type="Proteomes" id="UP000199069">
    <property type="component" value="Unassembled WGS sequence"/>
</dbReference>
<feature type="domain" description="RDRP core" evidence="2">
    <location>
        <begin position="510"/>
        <end position="1118"/>
    </location>
</feature>
<name>A0A0K3CR92_RHOTO</name>
<feature type="compositionally biased region" description="Pro residues" evidence="1">
    <location>
        <begin position="1390"/>
        <end position="1400"/>
    </location>
</feature>
<feature type="compositionally biased region" description="Pro residues" evidence="1">
    <location>
        <begin position="124"/>
        <end position="133"/>
    </location>
</feature>
<reference evidence="3 4" key="1">
    <citation type="submission" date="2015-07" db="EMBL/GenBank/DDBJ databases">
        <authorList>
            <person name="Cajimat M.N.B."/>
            <person name="Milazzo M.L."/>
            <person name="Fulhorst C.F."/>
        </authorList>
    </citation>
    <scope>NUCLEOTIDE SEQUENCE [LARGE SCALE GENOMIC DNA]</scope>
    <source>
        <strain evidence="3">Single colony</strain>
    </source>
</reference>
<feature type="compositionally biased region" description="Low complexity" evidence="1">
    <location>
        <begin position="1349"/>
        <end position="1363"/>
    </location>
</feature>
<keyword evidence="4" id="KW-1185">Reference proteome</keyword>
<protein>
    <submittedName>
        <fullName evidence="3">BY PROTMAP: gi|647399668|emb|CDR44569.1| RHTO0S09e06414g1_1 [Rhodosporidium toruloides]</fullName>
    </submittedName>
</protein>
<organism evidence="3 4">
    <name type="scientific">Rhodotorula toruloides</name>
    <name type="common">Yeast</name>
    <name type="synonym">Rhodosporidium toruloides</name>
    <dbReference type="NCBI Taxonomy" id="5286"/>
    <lineage>
        <taxon>Eukaryota</taxon>
        <taxon>Fungi</taxon>
        <taxon>Dikarya</taxon>
        <taxon>Basidiomycota</taxon>
        <taxon>Pucciniomycotina</taxon>
        <taxon>Microbotryomycetes</taxon>
        <taxon>Sporidiobolales</taxon>
        <taxon>Sporidiobolaceae</taxon>
        <taxon>Rhodotorula</taxon>
    </lineage>
</organism>
<feature type="region of interest" description="Disordered" evidence="1">
    <location>
        <begin position="1"/>
        <end position="161"/>
    </location>
</feature>
<feature type="compositionally biased region" description="Pro residues" evidence="1">
    <location>
        <begin position="1681"/>
        <end position="1690"/>
    </location>
</feature>
<dbReference type="PANTHER" id="PTHR23079">
    <property type="entry name" value="RNA-DEPENDENT RNA POLYMERASE"/>
    <property type="match status" value="1"/>
</dbReference>
<feature type="compositionally biased region" description="Basic and acidic residues" evidence="1">
    <location>
        <begin position="1470"/>
        <end position="1482"/>
    </location>
</feature>
<dbReference type="PANTHER" id="PTHR23079:SF55">
    <property type="entry name" value="RNA-DIRECTED RNA POLYMERASE"/>
    <property type="match status" value="1"/>
</dbReference>
<dbReference type="InterPro" id="IPR057596">
    <property type="entry name" value="RDRP_core"/>
</dbReference>
<feature type="compositionally biased region" description="Low complexity" evidence="1">
    <location>
        <begin position="1705"/>
        <end position="1715"/>
    </location>
</feature>
<dbReference type="GO" id="GO:0003723">
    <property type="term" value="F:RNA binding"/>
    <property type="evidence" value="ECO:0007669"/>
    <property type="project" value="UniProtKB-KW"/>
</dbReference>
<feature type="compositionally biased region" description="Pro residues" evidence="1">
    <location>
        <begin position="1716"/>
        <end position="1729"/>
    </location>
</feature>
<evidence type="ECO:0000259" key="2">
    <source>
        <dbReference type="Pfam" id="PF05183"/>
    </source>
</evidence>
<proteinExistence type="predicted"/>
<dbReference type="GO" id="GO:0003968">
    <property type="term" value="F:RNA-directed RNA polymerase activity"/>
    <property type="evidence" value="ECO:0007669"/>
    <property type="project" value="UniProtKB-KW"/>
</dbReference>
<feature type="compositionally biased region" description="Pro residues" evidence="1">
    <location>
        <begin position="1643"/>
        <end position="1656"/>
    </location>
</feature>
<dbReference type="EMBL" id="CWKI01000011">
    <property type="protein sequence ID" value="CTR09721.1"/>
    <property type="molecule type" value="Genomic_DNA"/>
</dbReference>
<feature type="compositionally biased region" description="Basic residues" evidence="1">
    <location>
        <begin position="1"/>
        <end position="10"/>
    </location>
</feature>
<evidence type="ECO:0000313" key="3">
    <source>
        <dbReference type="EMBL" id="CTR09721.1"/>
    </source>
</evidence>
<feature type="compositionally biased region" description="Gly residues" evidence="1">
    <location>
        <begin position="1818"/>
        <end position="1831"/>
    </location>
</feature>
<feature type="region of interest" description="Disordered" evidence="1">
    <location>
        <begin position="1774"/>
        <end position="1940"/>
    </location>
</feature>
<evidence type="ECO:0000313" key="4">
    <source>
        <dbReference type="Proteomes" id="UP000199069"/>
    </source>
</evidence>
<accession>A0A0K3CR92</accession>
<feature type="region of interest" description="Disordered" evidence="1">
    <location>
        <begin position="1325"/>
        <end position="1402"/>
    </location>
</feature>
<feature type="compositionally biased region" description="Basic and acidic residues" evidence="1">
    <location>
        <begin position="1924"/>
        <end position="1934"/>
    </location>
</feature>
<dbReference type="GO" id="GO:0031380">
    <property type="term" value="C:nuclear RNA-directed RNA polymerase complex"/>
    <property type="evidence" value="ECO:0007669"/>
    <property type="project" value="TreeGrafter"/>
</dbReference>
<feature type="compositionally biased region" description="Acidic residues" evidence="1">
    <location>
        <begin position="1421"/>
        <end position="1434"/>
    </location>
</feature>
<feature type="compositionally biased region" description="Basic and acidic residues" evidence="1">
    <location>
        <begin position="1590"/>
        <end position="1603"/>
    </location>
</feature>
<dbReference type="Pfam" id="PF05183">
    <property type="entry name" value="RdRP"/>
    <property type="match status" value="1"/>
</dbReference>
<sequence length="1940" mass="212299">MPHASKHLKSRPPENWPLTALPDVSPPVGFSPMASTSREGAGEAGPGWGAKASGSWGGWTGEEGRKGEKEWLGRNGEQDGRYDANGRETMNGAGNGAGARPRPTPPRPPDPLPSPASSPKNAAPRPPPQPPQLPGTRETRPLHGPFLPQDLFAGQNKPRVRLDPDWQGFPVEKLYLGAFDERGFGYFAVQRDAQIQQGLLEIGLGDGKTRKGDVNLSGYAFEGFPGVKISFISGSLSRIYCAPYDGNLGADNDTSDFERIALVLETRWTPKFFAYYSSGADTKVTGQVRVNALDATHSRLLPYLSRHFFLVLKLPRDKALVGEPSTRFSIRDFLKTCQDVNLPAVVQLDSLPPVIEAEKRYSRKALRQIRRALSTISPSIAYHLEGIAHDLSMTPAELEQLVELHIKPWEATVGLVDATIEDIVIELRTKLLEDRKALAELLQLGKISPKDLQDVVFDIEQQAEEARQVVLARAEIDLTGAAAAAKTKKGAPSEHIWCRSVIYTPSGTIRVGGRILEKSNAVLRKYYKLVDHHQESDHFLRVTFRDEDEAMLLPSSGAPQDKLLQGSVAKALKDGISFAGRKFEFLAYSQSGLRDRMVWFVAPWQDEDKHGKARTIDADLIRKRFGVFDKISHQPAKLGARYSQGFTSSHATETLNYIQIGAIPDIVEKDKNGVETTKHTDGAGTMSLEVRDQVWQALQKSGFRRDVDGAPPTVVQFRLGGSKGVLALDNRLEGAQVKLRPSQDKFQGLPDLGDGGFCLNVSDAFTRPGLLRLNRPLISALDDLGISTETFIRYQKLAVDALAPSELETLKGAFNVLHRFSFGGATRFKSLVGSLASLSGFVDSILHEEPFLRGALEVIRTRSLRDLKERARIPVPDSYVLVGVPDEDRALKADQVYACLRFPEKPDELVYLEGRILVTRSPSVDPGDLRILNAVGKLPEHLEGKLRMAGLENCIVLPTVGDRALASMMGGGDLDGDTYQVITLPDLIPLRTAEPRLHEGPAPLELDRPATIHDVADCFLNYLTNDTTGIIATTHLIVADRSPKHGFDPVCQRLADLHSTSVDAPKTGIVVPLDSIPKLKTKVRPDFLRKTDELEPTFKEGPQYHESQRALGHLYRNIEDTGLTTPTCVVSPALGDGRSTSFRVLELRVERDIASLFDASPDILKSIVDSHRSTVAAVLDAFYAALHDLAIVHSLPRTDGRLLSEVEIFATASLQEVQRGEAARGNAVSAMHRQTARLVDWLEAQLTGPAVEPQHTDVESLKLRYSAWRVAVEDGDEYDFGVKTARWACLALVFEAMQSEEERRFAVGTVSPSAARARPASYSLPLARVPASPRQTLPPGQPDRRPSVGSFDKSIGISSSSSKPLIPYSTRPRLSGSTPPTSPAHSLAAPLPPSALPVPVDPWTRELDNRKTLAQVVETADSSDTDTPSSEDDDQGLRDLLASIPPFPASTSAPQRRPAHDDDSDSLASDSDRSVELDEEAAERFRRRLEQEEIERDEAEARELLYQQFRRRQYLEGKYLPSKAQDPVAYRKHRDAFMADDQGRADFQAAEQRRQQRPPPPASAAGASVRSKSHAPSEGIVDYFEQLAQEQRRREMQELESPKPADAPSVDAPLAEEWPPLEKASPFPARRLPAHPASAAKRPPSPSAPYSPPSLSPRPEAGPSRAPQPGVDYFFPDRVSPSPPRPPPQLPSQWTDLGWFDQRVGPATSAGTSSPPRTPSPRPPTPPPQRAYAAKGNGPFWAHFTDYDKKRYKSNQTGLAKLARYCITADGETFADAYGLGRPTRKSRGEPRPSQSGGGKSWIPETAQQAEQRAEAGSGWGWGTAAGGAQGGVASHDESTVRRPGWGGSGGWASSSGPAEEPAQAYPSPAPSLASPPHPPAWSASSPSPRLSFSPSSPRLSFSPSSPRRHDTHSPVTPIMDNIRAIREQRDAEKKARRRR</sequence>
<feature type="compositionally biased region" description="Low complexity" evidence="1">
    <location>
        <begin position="1852"/>
        <end position="1867"/>
    </location>
</feature>
<dbReference type="STRING" id="5286.A0A0K3CR92"/>
<feature type="compositionally biased region" description="Basic and acidic residues" evidence="1">
    <location>
        <begin position="62"/>
        <end position="86"/>
    </location>
</feature>
<feature type="compositionally biased region" description="Pro residues" evidence="1">
    <location>
        <begin position="1868"/>
        <end position="1880"/>
    </location>
</feature>
<feature type="compositionally biased region" description="Low complexity" evidence="1">
    <location>
        <begin position="1377"/>
        <end position="1389"/>
    </location>
</feature>
<gene>
    <name evidence="3" type="primary">FGENESH: predicted gene_11.78</name>
    <name evidence="3" type="ORF">BN2166_0055820</name>
</gene>
<evidence type="ECO:0000256" key="1">
    <source>
        <dbReference type="SAM" id="MobiDB-lite"/>
    </source>
</evidence>
<feature type="compositionally biased region" description="Pro residues" evidence="1">
    <location>
        <begin position="102"/>
        <end position="116"/>
    </location>
</feature>
<feature type="compositionally biased region" description="Low complexity" evidence="1">
    <location>
        <begin position="1805"/>
        <end position="1817"/>
    </location>
</feature>
<dbReference type="InterPro" id="IPR007855">
    <property type="entry name" value="RDRP"/>
</dbReference>